<feature type="compositionally biased region" description="Polar residues" evidence="1">
    <location>
        <begin position="80"/>
        <end position="93"/>
    </location>
</feature>
<gene>
    <name evidence="2" type="ORF">D8674_012199</name>
</gene>
<comment type="caution">
    <text evidence="2">The sequence shown here is derived from an EMBL/GenBank/DDBJ whole genome shotgun (WGS) entry which is preliminary data.</text>
</comment>
<keyword evidence="3" id="KW-1185">Reference proteome</keyword>
<organism evidence="2 3">
    <name type="scientific">Pyrus ussuriensis x Pyrus communis</name>
    <dbReference type="NCBI Taxonomy" id="2448454"/>
    <lineage>
        <taxon>Eukaryota</taxon>
        <taxon>Viridiplantae</taxon>
        <taxon>Streptophyta</taxon>
        <taxon>Embryophyta</taxon>
        <taxon>Tracheophyta</taxon>
        <taxon>Spermatophyta</taxon>
        <taxon>Magnoliopsida</taxon>
        <taxon>eudicotyledons</taxon>
        <taxon>Gunneridae</taxon>
        <taxon>Pentapetalae</taxon>
        <taxon>rosids</taxon>
        <taxon>fabids</taxon>
        <taxon>Rosales</taxon>
        <taxon>Rosaceae</taxon>
        <taxon>Amygdaloideae</taxon>
        <taxon>Maleae</taxon>
        <taxon>Pyrus</taxon>
    </lineage>
</organism>
<feature type="compositionally biased region" description="Low complexity" evidence="1">
    <location>
        <begin position="60"/>
        <end position="73"/>
    </location>
</feature>
<dbReference type="EMBL" id="SMOL01000553">
    <property type="protein sequence ID" value="KAB2609031.1"/>
    <property type="molecule type" value="Genomic_DNA"/>
</dbReference>
<proteinExistence type="predicted"/>
<feature type="region of interest" description="Disordered" evidence="1">
    <location>
        <begin position="60"/>
        <end position="95"/>
    </location>
</feature>
<protein>
    <submittedName>
        <fullName evidence="2">Uncharacterized protein</fullName>
    </submittedName>
</protein>
<evidence type="ECO:0000256" key="1">
    <source>
        <dbReference type="SAM" id="MobiDB-lite"/>
    </source>
</evidence>
<reference evidence="3" key="2">
    <citation type="submission" date="2019-10" db="EMBL/GenBank/DDBJ databases">
        <title>A de novo genome assembly of a pear dwarfing rootstock.</title>
        <authorList>
            <person name="Wang F."/>
            <person name="Wang J."/>
            <person name="Li S."/>
            <person name="Zhang Y."/>
            <person name="Fang M."/>
            <person name="Ma L."/>
            <person name="Zhao Y."/>
            <person name="Jiang S."/>
        </authorList>
    </citation>
    <scope>NUCLEOTIDE SEQUENCE [LARGE SCALE GENOMIC DNA]</scope>
</reference>
<name>A0A5N5G5I1_9ROSA</name>
<accession>A0A5N5G5I1</accession>
<reference evidence="2 3" key="1">
    <citation type="submission" date="2019-09" db="EMBL/GenBank/DDBJ databases">
        <authorList>
            <person name="Ou C."/>
        </authorList>
    </citation>
    <scope>NUCLEOTIDE SEQUENCE [LARGE SCALE GENOMIC DNA]</scope>
    <source>
        <strain evidence="2">S2</strain>
        <tissue evidence="2">Leaf</tissue>
    </source>
</reference>
<evidence type="ECO:0000313" key="2">
    <source>
        <dbReference type="EMBL" id="KAB2609031.1"/>
    </source>
</evidence>
<sequence length="149" mass="15992">MVINPIIVGEVDTQPIAENFGMEHKSVDHSVVGGLLALCTKTFLSLISLTWSLSSRCSRLSSSDSQSLNSLTLNRPPPQSAHQPSPLSTNTTAPPMILLDDIPENPCHYSIIPAVNSLLFDNTSAVVTTITPSLSSRTLLPASIPLKFR</sequence>
<dbReference type="AlphaFoldDB" id="A0A5N5G5I1"/>
<reference evidence="2 3" key="3">
    <citation type="submission" date="2019-11" db="EMBL/GenBank/DDBJ databases">
        <title>A de novo genome assembly of a pear dwarfing rootstock.</title>
        <authorList>
            <person name="Wang F."/>
            <person name="Wang J."/>
            <person name="Li S."/>
            <person name="Zhang Y."/>
            <person name="Fang M."/>
            <person name="Ma L."/>
            <person name="Zhao Y."/>
            <person name="Jiang S."/>
        </authorList>
    </citation>
    <scope>NUCLEOTIDE SEQUENCE [LARGE SCALE GENOMIC DNA]</scope>
    <source>
        <strain evidence="2">S2</strain>
        <tissue evidence="2">Leaf</tissue>
    </source>
</reference>
<dbReference type="Proteomes" id="UP000327157">
    <property type="component" value="Chromosome 14"/>
</dbReference>
<evidence type="ECO:0000313" key="3">
    <source>
        <dbReference type="Proteomes" id="UP000327157"/>
    </source>
</evidence>